<accession>A0A5C3M9C9</accession>
<evidence type="ECO:0000256" key="1">
    <source>
        <dbReference type="ARBA" id="ARBA00001974"/>
    </source>
</evidence>
<dbReference type="PANTHER" id="PTHR42973:SF39">
    <property type="entry name" value="FAD-BINDING PCMH-TYPE DOMAIN-CONTAINING PROTEIN"/>
    <property type="match status" value="1"/>
</dbReference>
<dbReference type="InterPro" id="IPR012951">
    <property type="entry name" value="BBE"/>
</dbReference>
<reference evidence="7 8" key="1">
    <citation type="journal article" date="2019" name="Nat. Ecol. Evol.">
        <title>Megaphylogeny resolves global patterns of mushroom evolution.</title>
        <authorList>
            <person name="Varga T."/>
            <person name="Krizsan K."/>
            <person name="Foldi C."/>
            <person name="Dima B."/>
            <person name="Sanchez-Garcia M."/>
            <person name="Sanchez-Ramirez S."/>
            <person name="Szollosi G.J."/>
            <person name="Szarkandi J.G."/>
            <person name="Papp V."/>
            <person name="Albert L."/>
            <person name="Andreopoulos W."/>
            <person name="Angelini C."/>
            <person name="Antonin V."/>
            <person name="Barry K.W."/>
            <person name="Bougher N.L."/>
            <person name="Buchanan P."/>
            <person name="Buyck B."/>
            <person name="Bense V."/>
            <person name="Catcheside P."/>
            <person name="Chovatia M."/>
            <person name="Cooper J."/>
            <person name="Damon W."/>
            <person name="Desjardin D."/>
            <person name="Finy P."/>
            <person name="Geml J."/>
            <person name="Haridas S."/>
            <person name="Hughes K."/>
            <person name="Justo A."/>
            <person name="Karasinski D."/>
            <person name="Kautmanova I."/>
            <person name="Kiss B."/>
            <person name="Kocsube S."/>
            <person name="Kotiranta H."/>
            <person name="LaButti K.M."/>
            <person name="Lechner B.E."/>
            <person name="Liimatainen K."/>
            <person name="Lipzen A."/>
            <person name="Lukacs Z."/>
            <person name="Mihaltcheva S."/>
            <person name="Morgado L.N."/>
            <person name="Niskanen T."/>
            <person name="Noordeloos M.E."/>
            <person name="Ohm R.A."/>
            <person name="Ortiz-Santana B."/>
            <person name="Ovrebo C."/>
            <person name="Racz N."/>
            <person name="Riley R."/>
            <person name="Savchenko A."/>
            <person name="Shiryaev A."/>
            <person name="Soop K."/>
            <person name="Spirin V."/>
            <person name="Szebenyi C."/>
            <person name="Tomsovsky M."/>
            <person name="Tulloss R.E."/>
            <person name="Uehling J."/>
            <person name="Grigoriev I.V."/>
            <person name="Vagvolgyi C."/>
            <person name="Papp T."/>
            <person name="Martin F.M."/>
            <person name="Miettinen O."/>
            <person name="Hibbett D.S."/>
            <person name="Nagy L.G."/>
        </authorList>
    </citation>
    <scope>NUCLEOTIDE SEQUENCE [LARGE SCALE GENOMIC DNA]</scope>
    <source>
        <strain evidence="7 8">CBS 166.37</strain>
    </source>
</reference>
<dbReference type="InterPro" id="IPR006094">
    <property type="entry name" value="Oxid_FAD_bind_N"/>
</dbReference>
<dbReference type="Gene3D" id="3.40.462.20">
    <property type="match status" value="1"/>
</dbReference>
<organism evidence="7 8">
    <name type="scientific">Crucibulum laeve</name>
    <dbReference type="NCBI Taxonomy" id="68775"/>
    <lineage>
        <taxon>Eukaryota</taxon>
        <taxon>Fungi</taxon>
        <taxon>Dikarya</taxon>
        <taxon>Basidiomycota</taxon>
        <taxon>Agaricomycotina</taxon>
        <taxon>Agaricomycetes</taxon>
        <taxon>Agaricomycetidae</taxon>
        <taxon>Agaricales</taxon>
        <taxon>Agaricineae</taxon>
        <taxon>Nidulariaceae</taxon>
        <taxon>Crucibulum</taxon>
    </lineage>
</organism>
<protein>
    <recommendedName>
        <fullName evidence="6">FAD-binding PCMH-type domain-containing protein</fullName>
    </recommendedName>
</protein>
<dbReference type="AlphaFoldDB" id="A0A5C3M9C9"/>
<dbReference type="InterPro" id="IPR050416">
    <property type="entry name" value="FAD-linked_Oxidoreductase"/>
</dbReference>
<feature type="domain" description="FAD-binding PCMH-type" evidence="6">
    <location>
        <begin position="33"/>
        <end position="205"/>
    </location>
</feature>
<keyword evidence="8" id="KW-1185">Reference proteome</keyword>
<evidence type="ECO:0000313" key="8">
    <source>
        <dbReference type="Proteomes" id="UP000308652"/>
    </source>
</evidence>
<dbReference type="Gene3D" id="3.30.465.10">
    <property type="match status" value="1"/>
</dbReference>
<evidence type="ECO:0000256" key="5">
    <source>
        <dbReference type="ARBA" id="ARBA00023002"/>
    </source>
</evidence>
<dbReference type="OrthoDB" id="415825at2759"/>
<keyword evidence="3" id="KW-0285">Flavoprotein</keyword>
<dbReference type="InterPro" id="IPR016169">
    <property type="entry name" value="FAD-bd_PCMH_sub2"/>
</dbReference>
<dbReference type="SUPFAM" id="SSF56176">
    <property type="entry name" value="FAD-binding/transporter-associated domain-like"/>
    <property type="match status" value="1"/>
</dbReference>
<keyword evidence="4" id="KW-0274">FAD</keyword>
<dbReference type="STRING" id="68775.A0A5C3M9C9"/>
<dbReference type="Pfam" id="PF01565">
    <property type="entry name" value="FAD_binding_4"/>
    <property type="match status" value="1"/>
</dbReference>
<dbReference type="Pfam" id="PF08031">
    <property type="entry name" value="BBE"/>
    <property type="match status" value="1"/>
</dbReference>
<gene>
    <name evidence="7" type="ORF">BDQ12DRAFT_679450</name>
</gene>
<dbReference type="GO" id="GO:0071949">
    <property type="term" value="F:FAD binding"/>
    <property type="evidence" value="ECO:0007669"/>
    <property type="project" value="InterPro"/>
</dbReference>
<dbReference type="InterPro" id="IPR016166">
    <property type="entry name" value="FAD-bd_PCMH"/>
</dbReference>
<evidence type="ECO:0000256" key="2">
    <source>
        <dbReference type="ARBA" id="ARBA00005466"/>
    </source>
</evidence>
<comment type="similarity">
    <text evidence="2">Belongs to the oxygen-dependent FAD-linked oxidoreductase family.</text>
</comment>
<dbReference type="InterPro" id="IPR016167">
    <property type="entry name" value="FAD-bd_PCMH_sub1"/>
</dbReference>
<proteinExistence type="inferred from homology"/>
<evidence type="ECO:0000256" key="4">
    <source>
        <dbReference type="ARBA" id="ARBA00022827"/>
    </source>
</evidence>
<sequence length="463" mass="50904">MAHLESFLKSFKGDISTPSDADYAEAISRWALNARRNAKIVTFPKDAQDVAFAIDYAKTSGLPLAIRGGGHSTSGASSSENGLVIDLSRYLKEVTIDVDNKLAYVGGGALWEQVDKAAIEHGLATVAGTVNHTGVGGLTLGGGLGWLSGMHGLVIDNLVEATVVTADGSVLTASKVENPDLFFGIRGGGCNFGVVTRFVLQLHPQRRTVWTGEIIFPATILDQLISLTDRWWSCGLCEKEGMLQMFTRPPQDPNPCIILILFYNGTEAEGRKNFKDFFDLKPFMDLTREVPYEMLNSIQNEHLVHGQCRLIKGVFQIKLHAESIRQAMERVIVHCNDEHSSLLLLEFFSLAKVQSVPNGDCAFVRGPGANVMSISTWKNDTAENSAYARTAAREITSLIAAGQKEFLGVSNEGYGNYDQDAYEKDMKNKAPFLFGTNYPRLQELKKKYDSDNLFCKWFAITPA</sequence>
<keyword evidence="5" id="KW-0560">Oxidoreductase</keyword>
<dbReference type="Proteomes" id="UP000308652">
    <property type="component" value="Unassembled WGS sequence"/>
</dbReference>
<evidence type="ECO:0000256" key="3">
    <source>
        <dbReference type="ARBA" id="ARBA00022630"/>
    </source>
</evidence>
<dbReference type="EMBL" id="ML213596">
    <property type="protein sequence ID" value="TFK40458.1"/>
    <property type="molecule type" value="Genomic_DNA"/>
</dbReference>
<dbReference type="PROSITE" id="PS51387">
    <property type="entry name" value="FAD_PCMH"/>
    <property type="match status" value="1"/>
</dbReference>
<evidence type="ECO:0000313" key="7">
    <source>
        <dbReference type="EMBL" id="TFK40458.1"/>
    </source>
</evidence>
<dbReference type="GO" id="GO:0016491">
    <property type="term" value="F:oxidoreductase activity"/>
    <property type="evidence" value="ECO:0007669"/>
    <property type="project" value="UniProtKB-KW"/>
</dbReference>
<dbReference type="PANTHER" id="PTHR42973">
    <property type="entry name" value="BINDING OXIDOREDUCTASE, PUTATIVE (AFU_ORTHOLOGUE AFUA_1G17690)-RELATED"/>
    <property type="match status" value="1"/>
</dbReference>
<name>A0A5C3M9C9_9AGAR</name>
<evidence type="ECO:0000259" key="6">
    <source>
        <dbReference type="PROSITE" id="PS51387"/>
    </source>
</evidence>
<dbReference type="Gene3D" id="3.30.43.10">
    <property type="entry name" value="Uridine Diphospho-n-acetylenolpyruvylglucosamine Reductase, domain 2"/>
    <property type="match status" value="1"/>
</dbReference>
<comment type="cofactor">
    <cofactor evidence="1">
        <name>FAD</name>
        <dbReference type="ChEBI" id="CHEBI:57692"/>
    </cofactor>
</comment>
<dbReference type="InterPro" id="IPR036318">
    <property type="entry name" value="FAD-bd_PCMH-like_sf"/>
</dbReference>